<keyword evidence="3" id="KW-1185">Reference proteome</keyword>
<comment type="caution">
    <text evidence="2">The sequence shown here is derived from an EMBL/GenBank/DDBJ whole genome shotgun (WGS) entry which is preliminary data.</text>
</comment>
<gene>
    <name evidence="2" type="ORF">SCOCK_360049</name>
</gene>
<accession>A0A9W4DT76</accession>
<proteinExistence type="predicted"/>
<dbReference type="EMBL" id="CAJSLV010000066">
    <property type="protein sequence ID" value="CAG6395808.1"/>
    <property type="molecule type" value="Genomic_DNA"/>
</dbReference>
<sequence>MSKGMGVSPGEAPGGRGGPEDERPSTIDRRHRMEAPGGEPAAVRQRAVPAAEDGSHVSSTRERHREWPATGRQPRAPSHVTRP</sequence>
<feature type="region of interest" description="Disordered" evidence="1">
    <location>
        <begin position="1"/>
        <end position="83"/>
    </location>
</feature>
<reference evidence="2" key="1">
    <citation type="submission" date="2021-05" db="EMBL/GenBank/DDBJ databases">
        <authorList>
            <person name="Arsene-Ploetze F."/>
        </authorList>
    </citation>
    <scope>NUCLEOTIDE SEQUENCE</scope>
    <source>
        <strain evidence="2">DSM 42138</strain>
    </source>
</reference>
<evidence type="ECO:0000256" key="1">
    <source>
        <dbReference type="SAM" id="MobiDB-lite"/>
    </source>
</evidence>
<name>A0A9W4DT76_9ACTN</name>
<feature type="compositionally biased region" description="Basic and acidic residues" evidence="1">
    <location>
        <begin position="53"/>
        <end position="67"/>
    </location>
</feature>
<dbReference type="AlphaFoldDB" id="A0A9W4DT76"/>
<protein>
    <submittedName>
        <fullName evidence="2">Uncharacterized protein</fullName>
    </submittedName>
</protein>
<evidence type="ECO:0000313" key="2">
    <source>
        <dbReference type="EMBL" id="CAG6395808.1"/>
    </source>
</evidence>
<feature type="compositionally biased region" description="Basic and acidic residues" evidence="1">
    <location>
        <begin position="18"/>
        <end position="34"/>
    </location>
</feature>
<feature type="compositionally biased region" description="Low complexity" evidence="1">
    <location>
        <begin position="39"/>
        <end position="52"/>
    </location>
</feature>
<organism evidence="2 3">
    <name type="scientific">Actinacidiphila cocklensis</name>
    <dbReference type="NCBI Taxonomy" id="887465"/>
    <lineage>
        <taxon>Bacteria</taxon>
        <taxon>Bacillati</taxon>
        <taxon>Actinomycetota</taxon>
        <taxon>Actinomycetes</taxon>
        <taxon>Kitasatosporales</taxon>
        <taxon>Streptomycetaceae</taxon>
        <taxon>Actinacidiphila</taxon>
    </lineage>
</organism>
<dbReference type="Proteomes" id="UP001152519">
    <property type="component" value="Unassembled WGS sequence"/>
</dbReference>
<evidence type="ECO:0000313" key="3">
    <source>
        <dbReference type="Proteomes" id="UP001152519"/>
    </source>
</evidence>